<dbReference type="Proteomes" id="UP000578112">
    <property type="component" value="Unassembled WGS sequence"/>
</dbReference>
<dbReference type="AlphaFoldDB" id="A0A7W7MQI7"/>
<comment type="caution">
    <text evidence="1">The sequence shown here is derived from an EMBL/GenBank/DDBJ whole genome shotgun (WGS) entry which is preliminary data.</text>
</comment>
<accession>A0A7W7MQI7</accession>
<organism evidence="1 2">
    <name type="scientific">Actinoplanes digitatis</name>
    <dbReference type="NCBI Taxonomy" id="1868"/>
    <lineage>
        <taxon>Bacteria</taxon>
        <taxon>Bacillati</taxon>
        <taxon>Actinomycetota</taxon>
        <taxon>Actinomycetes</taxon>
        <taxon>Micromonosporales</taxon>
        <taxon>Micromonosporaceae</taxon>
        <taxon>Actinoplanes</taxon>
    </lineage>
</organism>
<dbReference type="EMBL" id="JACHNH010000001">
    <property type="protein sequence ID" value="MBB4763238.1"/>
    <property type="molecule type" value="Genomic_DNA"/>
</dbReference>
<evidence type="ECO:0000313" key="2">
    <source>
        <dbReference type="Proteomes" id="UP000578112"/>
    </source>
</evidence>
<name>A0A7W7MQI7_9ACTN</name>
<protein>
    <submittedName>
        <fullName evidence="1">Uncharacterized protein</fullName>
    </submittedName>
</protein>
<proteinExistence type="predicted"/>
<keyword evidence="2" id="KW-1185">Reference proteome</keyword>
<reference evidence="1 2" key="1">
    <citation type="submission" date="2020-08" db="EMBL/GenBank/DDBJ databases">
        <title>Sequencing the genomes of 1000 actinobacteria strains.</title>
        <authorList>
            <person name="Klenk H.-P."/>
        </authorList>
    </citation>
    <scope>NUCLEOTIDE SEQUENCE [LARGE SCALE GENOMIC DNA]</scope>
    <source>
        <strain evidence="1 2">DSM 43149</strain>
    </source>
</reference>
<evidence type="ECO:0000313" key="1">
    <source>
        <dbReference type="EMBL" id="MBB4763238.1"/>
    </source>
</evidence>
<dbReference type="RefSeq" id="WP_184994567.1">
    <property type="nucleotide sequence ID" value="NZ_BOMK01000010.1"/>
</dbReference>
<sequence>MNDDALTGLHAATAARLAGLLDVDGGLRDLLLRAHHRDAGYRMRRAIDVDGGLRAIVPDTQPQAGESESAAERNPHATLGLVADLLGAQTLEYRLGHRLEPALDALAGLFAVAIVRALTAAVLAELGRSTDSRQVLRRARTEVGGLARGGALDRGLDLAFERLGDFAETRDADTIRRMAGDLDRALDRGDARAAGDLARSMAVRLDEIRAQLRDLARERAGHLGDRLRASLERDVDRCPEGNAVLAAAWATALDRARHDFAGADLSGVALGRFTLDGLLWSSATRWPSDTWRGQVRADSAMIGPDLYEIRGRQVHDSNGVRSPAGR</sequence>
<gene>
    <name evidence="1" type="ORF">BJ971_003794</name>
</gene>